<dbReference type="Pfam" id="PF20160">
    <property type="entry name" value="C-JID"/>
    <property type="match status" value="1"/>
</dbReference>
<dbReference type="SUPFAM" id="SSF52200">
    <property type="entry name" value="Toll/Interleukin receptor TIR domain"/>
    <property type="match status" value="1"/>
</dbReference>
<dbReference type="FunFam" id="3.80.10.10:FF:000386">
    <property type="entry name" value="Disease resistance protein RPS4"/>
    <property type="match status" value="1"/>
</dbReference>
<reference evidence="9 10" key="1">
    <citation type="journal article" date="2013" name="Front. Plant Sci.">
        <title>The Reference Genome of the Halophytic Plant Eutrema salsugineum.</title>
        <authorList>
            <person name="Yang R."/>
            <person name="Jarvis D.E."/>
            <person name="Chen H."/>
            <person name="Beilstein M.A."/>
            <person name="Grimwood J."/>
            <person name="Jenkins J."/>
            <person name="Shu S."/>
            <person name="Prochnik S."/>
            <person name="Xin M."/>
            <person name="Ma C."/>
            <person name="Schmutz J."/>
            <person name="Wing R.A."/>
            <person name="Mitchell-Olds T."/>
            <person name="Schumaker K.S."/>
            <person name="Wang X."/>
        </authorList>
    </citation>
    <scope>NUCLEOTIDE SEQUENCE [LARGE SCALE GENOMIC DNA]</scope>
</reference>
<evidence type="ECO:0000256" key="7">
    <source>
        <dbReference type="ARBA" id="ARBA00047304"/>
    </source>
</evidence>
<dbReference type="GO" id="GO:0043531">
    <property type="term" value="F:ADP binding"/>
    <property type="evidence" value="ECO:0007669"/>
    <property type="project" value="InterPro"/>
</dbReference>
<dbReference type="OMA" id="FFRFEDE"/>
<dbReference type="Pfam" id="PF07725">
    <property type="entry name" value="LRR_3"/>
    <property type="match status" value="1"/>
</dbReference>
<dbReference type="GO" id="GO:0007165">
    <property type="term" value="P:signal transduction"/>
    <property type="evidence" value="ECO:0007669"/>
    <property type="project" value="InterPro"/>
</dbReference>
<dbReference type="PRINTS" id="PR00364">
    <property type="entry name" value="DISEASERSIST"/>
</dbReference>
<dbReference type="InterPro" id="IPR011713">
    <property type="entry name" value="Leu-rich_rpt_3"/>
</dbReference>
<keyword evidence="3" id="KW-0677">Repeat</keyword>
<dbReference type="InterPro" id="IPR058546">
    <property type="entry name" value="RPS4B/Roq1-like_LRR"/>
</dbReference>
<dbReference type="EMBL" id="KI517465">
    <property type="protein sequence ID" value="ESQ39629.1"/>
    <property type="molecule type" value="Genomic_DNA"/>
</dbReference>
<keyword evidence="4" id="KW-0378">Hydrolase</keyword>
<dbReference type="InterPro" id="IPR002182">
    <property type="entry name" value="NB-ARC"/>
</dbReference>
<dbReference type="AlphaFoldDB" id="V4L7L4"/>
<feature type="non-terminal residue" evidence="9">
    <location>
        <position position="1160"/>
    </location>
</feature>
<proteinExistence type="predicted"/>
<dbReference type="FunFam" id="3.40.50.10140:FF:000007">
    <property type="entry name" value="Disease resistance protein (TIR-NBS-LRR class)"/>
    <property type="match status" value="1"/>
</dbReference>
<dbReference type="SMART" id="SM00255">
    <property type="entry name" value="TIR"/>
    <property type="match status" value="1"/>
</dbReference>
<evidence type="ECO:0000256" key="1">
    <source>
        <dbReference type="ARBA" id="ARBA00011982"/>
    </source>
</evidence>
<name>V4L7L4_EUTSA</name>
<organism evidence="9 10">
    <name type="scientific">Eutrema salsugineum</name>
    <name type="common">Saltwater cress</name>
    <name type="synonym">Sisymbrium salsugineum</name>
    <dbReference type="NCBI Taxonomy" id="72664"/>
    <lineage>
        <taxon>Eukaryota</taxon>
        <taxon>Viridiplantae</taxon>
        <taxon>Streptophyta</taxon>
        <taxon>Embryophyta</taxon>
        <taxon>Tracheophyta</taxon>
        <taxon>Spermatophyta</taxon>
        <taxon>Magnoliopsida</taxon>
        <taxon>eudicotyledons</taxon>
        <taxon>Gunneridae</taxon>
        <taxon>Pentapetalae</taxon>
        <taxon>rosids</taxon>
        <taxon>malvids</taxon>
        <taxon>Brassicales</taxon>
        <taxon>Brassicaceae</taxon>
        <taxon>Eutremeae</taxon>
        <taxon>Eutrema</taxon>
    </lineage>
</organism>
<evidence type="ECO:0000259" key="8">
    <source>
        <dbReference type="PROSITE" id="PS50104"/>
    </source>
</evidence>
<protein>
    <recommendedName>
        <fullName evidence="1">ADP-ribosyl cyclase/cyclic ADP-ribose hydrolase</fullName>
        <ecNumber evidence="1">3.2.2.6</ecNumber>
    </recommendedName>
</protein>
<evidence type="ECO:0000313" key="10">
    <source>
        <dbReference type="Proteomes" id="UP000030689"/>
    </source>
</evidence>
<dbReference type="eggNOG" id="ENOG502SI7S">
    <property type="taxonomic scope" value="Eukaryota"/>
</dbReference>
<dbReference type="Gramene" id="ESQ39629">
    <property type="protein sequence ID" value="ESQ39629"/>
    <property type="gene ID" value="EUTSA_v10001215mg"/>
</dbReference>
<dbReference type="Pfam" id="PF23286">
    <property type="entry name" value="LRR_13"/>
    <property type="match status" value="1"/>
</dbReference>
<dbReference type="InterPro" id="IPR045344">
    <property type="entry name" value="C-JID"/>
</dbReference>
<evidence type="ECO:0000256" key="2">
    <source>
        <dbReference type="ARBA" id="ARBA00022614"/>
    </source>
</evidence>
<dbReference type="EC" id="3.2.2.6" evidence="1"/>
<sequence length="1160" mass="132527">MSKATSSNGSENRQPQHEVFINFRGKEVRGNFASHLKNALIREGINVFTDNNERMGKALDIFFTRIEESKIAIAIISSLYTESKWCLNELVKIHECVKKETLEVFPVFYKVNVDTVKRRKEKFGENFDRLVKKEHTERKKWSRALRFVAGIKGEVVDEKSDEVQVINKITKDVKIKLGESRRGQEGKSPRIVLPKEEIGGEPESSFKKKVSPFFGIETRLQQLEEKLDFKSDELTRVVGIVGMPGIGKTTLAKELLKDWGSEFLHVMVLEDVREKSKSLGVRRLQEDLLYGLMRSKYDGMEQRDTEFPHESLKAELSKSKVLIVLDDVSEKIQIDVILGGRKWLREGSRVVITTSSMSVVKEMVDEVYLVPGLSDEDGFKYFEKHAFSGPCEPSFKKLAKEFVDYSRGHPLALKELGDELLRKDKAYWESKLGALAKSPINNRIQNVLRIPYDDLSKDHKELFLDVACFFRHEDEYHVRSLLDSSVQEDVSIIRHLADNFLIHICGGRIEVNDLMYTLAMGLGSHSSSENTTSGRRLFNHGDIIAILRNKEEGTKIRGIFLDMSEVPKKMSLDSDALKEMSDLRYLKFFDSSCPRDSEAKCNLNFPNGLEFTLQEIRYLHWLKFPLRKFPQDFNPKNLIDLKLPYSQIEQVWDGKKDISNLKWLDLNHSSELHTLVGLSQAQKLQSINLEGCTKLKTVHEELRKMKSLIFLNLRGCMSLKYLPQMKLISLKTLILSGCTNLEEFNLTPQNLEELYLDGTAIKRLPSTIGNLQRLVLLTLKDCKRLTTLPDSIENLKALQKLVLSGCKSFAIFPEVKEDMKNLKTLLLDGTAIKEMPSLLLRFSVNQGENSSWSDRNFRDWPHAIYTLSSVQRLCLSRNSIRRLPNNISDLYNLKWLDLKFCEQLMSLPMLPPNLQWLDAHGCISLKNIESPLALILAETEHSHSTFTFTNCTNLDHVTKNGIISYVRRKIQFMSDALAHQEKGSKLDVLIGVCYPGWQVPVWFNHRTVGSELKQKLPRHWDADGLTGIAHCAVVSFKDYRAQNNRLLVRCTSEFKEEEEEKTLNQFSCILGGWTEHGSDRPRDIIKSFGHVFIGYTSLLDIKKRDSGAGSVATEASFRFEVTDGTKQITNCEVLKCGFTLIYAPTKPVHSEIITSGSMTN</sequence>
<evidence type="ECO:0000313" key="9">
    <source>
        <dbReference type="EMBL" id="ESQ39629.1"/>
    </source>
</evidence>
<keyword evidence="6" id="KW-0520">NAD</keyword>
<dbReference type="SMART" id="SM00369">
    <property type="entry name" value="LRR_TYP"/>
    <property type="match status" value="3"/>
</dbReference>
<dbReference type="Gene3D" id="3.80.10.10">
    <property type="entry name" value="Ribonuclease Inhibitor"/>
    <property type="match status" value="2"/>
</dbReference>
<dbReference type="Gene3D" id="1.10.8.430">
    <property type="entry name" value="Helical domain of apoptotic protease-activating factors"/>
    <property type="match status" value="1"/>
</dbReference>
<accession>V4L7L4</accession>
<evidence type="ECO:0000256" key="5">
    <source>
        <dbReference type="ARBA" id="ARBA00022821"/>
    </source>
</evidence>
<gene>
    <name evidence="9" type="ORF">EUTSA_v10001215mg</name>
</gene>
<dbReference type="PANTHER" id="PTHR11017">
    <property type="entry name" value="LEUCINE-RICH REPEAT-CONTAINING PROTEIN"/>
    <property type="match status" value="1"/>
</dbReference>
<dbReference type="SUPFAM" id="SSF52058">
    <property type="entry name" value="L domain-like"/>
    <property type="match status" value="2"/>
</dbReference>
<dbReference type="InterPro" id="IPR003591">
    <property type="entry name" value="Leu-rich_rpt_typical-subtyp"/>
</dbReference>
<dbReference type="PANTHER" id="PTHR11017:SF344">
    <property type="entry name" value="ADP-RIBOSYL CYCLASE_CYCLIC ADP-RIBOSE HYDROLASE"/>
    <property type="match status" value="1"/>
</dbReference>
<evidence type="ECO:0000256" key="6">
    <source>
        <dbReference type="ARBA" id="ARBA00023027"/>
    </source>
</evidence>
<evidence type="ECO:0000256" key="4">
    <source>
        <dbReference type="ARBA" id="ARBA00022801"/>
    </source>
</evidence>
<dbReference type="GO" id="GO:0061809">
    <property type="term" value="F:NAD+ nucleosidase activity, cyclic ADP-ribose generating"/>
    <property type="evidence" value="ECO:0007669"/>
    <property type="project" value="UniProtKB-EC"/>
</dbReference>
<dbReference type="Gene3D" id="3.40.50.10140">
    <property type="entry name" value="Toll/interleukin-1 receptor homology (TIR) domain"/>
    <property type="match status" value="1"/>
</dbReference>
<keyword evidence="10" id="KW-1185">Reference proteome</keyword>
<dbReference type="PROSITE" id="PS50104">
    <property type="entry name" value="TIR"/>
    <property type="match status" value="1"/>
</dbReference>
<dbReference type="InterPro" id="IPR027417">
    <property type="entry name" value="P-loop_NTPase"/>
</dbReference>
<dbReference type="Pfam" id="PF01582">
    <property type="entry name" value="TIR"/>
    <property type="match status" value="1"/>
</dbReference>
<dbReference type="InterPro" id="IPR042197">
    <property type="entry name" value="Apaf_helical"/>
</dbReference>
<dbReference type="KEGG" id="eus:EUTSA_v10001215mg"/>
<feature type="domain" description="TIR" evidence="8">
    <location>
        <begin position="15"/>
        <end position="177"/>
    </location>
</feature>
<dbReference type="Gene3D" id="3.40.50.300">
    <property type="entry name" value="P-loop containing nucleotide triphosphate hydrolases"/>
    <property type="match status" value="1"/>
</dbReference>
<comment type="catalytic activity">
    <reaction evidence="7">
        <text>NAD(+) + H2O = ADP-D-ribose + nicotinamide + H(+)</text>
        <dbReference type="Rhea" id="RHEA:16301"/>
        <dbReference type="ChEBI" id="CHEBI:15377"/>
        <dbReference type="ChEBI" id="CHEBI:15378"/>
        <dbReference type="ChEBI" id="CHEBI:17154"/>
        <dbReference type="ChEBI" id="CHEBI:57540"/>
        <dbReference type="ChEBI" id="CHEBI:57967"/>
        <dbReference type="EC" id="3.2.2.6"/>
    </reaction>
    <physiologicalReaction direction="left-to-right" evidence="7">
        <dbReference type="Rhea" id="RHEA:16302"/>
    </physiologicalReaction>
</comment>
<keyword evidence="2" id="KW-0433">Leucine-rich repeat</keyword>
<evidence type="ECO:0000256" key="3">
    <source>
        <dbReference type="ARBA" id="ARBA00022737"/>
    </source>
</evidence>
<dbReference type="Pfam" id="PF00931">
    <property type="entry name" value="NB-ARC"/>
    <property type="match status" value="1"/>
</dbReference>
<dbReference type="InterPro" id="IPR044974">
    <property type="entry name" value="Disease_R_plants"/>
</dbReference>
<dbReference type="Proteomes" id="UP000030689">
    <property type="component" value="Unassembled WGS sequence"/>
</dbReference>
<dbReference type="InterPro" id="IPR032675">
    <property type="entry name" value="LRR_dom_sf"/>
</dbReference>
<dbReference type="GO" id="GO:0006952">
    <property type="term" value="P:defense response"/>
    <property type="evidence" value="ECO:0007669"/>
    <property type="project" value="InterPro"/>
</dbReference>
<dbReference type="SUPFAM" id="SSF52540">
    <property type="entry name" value="P-loop containing nucleoside triphosphate hydrolases"/>
    <property type="match status" value="1"/>
</dbReference>
<keyword evidence="5" id="KW-0611">Plant defense</keyword>
<dbReference type="InterPro" id="IPR035897">
    <property type="entry name" value="Toll_tir_struct_dom_sf"/>
</dbReference>
<dbReference type="InterPro" id="IPR000157">
    <property type="entry name" value="TIR_dom"/>
</dbReference>